<dbReference type="PROSITE" id="PS51767">
    <property type="entry name" value="PEPTIDASE_A1"/>
    <property type="match status" value="1"/>
</dbReference>
<dbReference type="InterPro" id="IPR032861">
    <property type="entry name" value="TAXi_N"/>
</dbReference>
<evidence type="ECO:0000256" key="7">
    <source>
        <dbReference type="SAM" id="SignalP"/>
    </source>
</evidence>
<dbReference type="Gene3D" id="2.40.70.10">
    <property type="entry name" value="Acid Proteases"/>
    <property type="match status" value="2"/>
</dbReference>
<dbReference type="InterPro" id="IPR021109">
    <property type="entry name" value="Peptidase_aspartic_dom_sf"/>
</dbReference>
<evidence type="ECO:0000313" key="10">
    <source>
        <dbReference type="EMBL" id="TVU12130.1"/>
    </source>
</evidence>
<comment type="caution">
    <text evidence="10">The sequence shown here is derived from an EMBL/GenBank/DDBJ whole genome shotgun (WGS) entry which is preliminary data.</text>
</comment>
<feature type="compositionally biased region" description="Low complexity" evidence="6">
    <location>
        <begin position="350"/>
        <end position="370"/>
    </location>
</feature>
<evidence type="ECO:0000256" key="2">
    <source>
        <dbReference type="ARBA" id="ARBA00022670"/>
    </source>
</evidence>
<dbReference type="InterPro" id="IPR051708">
    <property type="entry name" value="Plant_Aspart_Prot_A1"/>
</dbReference>
<dbReference type="InterPro" id="IPR018392">
    <property type="entry name" value="LysM"/>
</dbReference>
<feature type="domain" description="LysM" evidence="9">
    <location>
        <begin position="113"/>
        <end position="163"/>
    </location>
</feature>
<feature type="compositionally biased region" description="Low complexity" evidence="6">
    <location>
        <begin position="453"/>
        <end position="462"/>
    </location>
</feature>
<evidence type="ECO:0008006" key="12">
    <source>
        <dbReference type="Google" id="ProtNLM"/>
    </source>
</evidence>
<feature type="domain" description="Peptidase A1" evidence="8">
    <location>
        <begin position="498"/>
        <end position="826"/>
    </location>
</feature>
<dbReference type="OrthoDB" id="2107166at2759"/>
<dbReference type="InterPro" id="IPR033121">
    <property type="entry name" value="PEPTIDASE_A1"/>
</dbReference>
<evidence type="ECO:0000256" key="4">
    <source>
        <dbReference type="ARBA" id="ARBA00022801"/>
    </source>
</evidence>
<feature type="compositionally biased region" description="Gly residues" evidence="6">
    <location>
        <begin position="466"/>
        <end position="477"/>
    </location>
</feature>
<dbReference type="PROSITE" id="PS51782">
    <property type="entry name" value="LYSM"/>
    <property type="match status" value="2"/>
</dbReference>
<evidence type="ECO:0000256" key="1">
    <source>
        <dbReference type="ARBA" id="ARBA00007447"/>
    </source>
</evidence>
<dbReference type="Gramene" id="TVU12130">
    <property type="protein sequence ID" value="TVU12130"/>
    <property type="gene ID" value="EJB05_45757"/>
</dbReference>
<dbReference type="InterPro" id="IPR036779">
    <property type="entry name" value="LysM_dom_sf"/>
</dbReference>
<feature type="signal peptide" evidence="7">
    <location>
        <begin position="1"/>
        <end position="30"/>
    </location>
</feature>
<accession>A0A5J9TLE9</accession>
<feature type="region of interest" description="Disordered" evidence="6">
    <location>
        <begin position="453"/>
        <end position="490"/>
    </location>
</feature>
<keyword evidence="7" id="KW-0732">Signal</keyword>
<dbReference type="InterPro" id="IPR034161">
    <property type="entry name" value="Pepsin-like_plant"/>
</dbReference>
<dbReference type="Pfam" id="PF14543">
    <property type="entry name" value="TAXi_N"/>
    <property type="match status" value="1"/>
</dbReference>
<dbReference type="Pfam" id="PF01476">
    <property type="entry name" value="LysM"/>
    <property type="match status" value="2"/>
</dbReference>
<dbReference type="GO" id="GO:0005576">
    <property type="term" value="C:extracellular region"/>
    <property type="evidence" value="ECO:0007669"/>
    <property type="project" value="TreeGrafter"/>
</dbReference>
<dbReference type="SUPFAM" id="SSF54106">
    <property type="entry name" value="LysM domain"/>
    <property type="match status" value="1"/>
</dbReference>
<dbReference type="PANTHER" id="PTHR47967">
    <property type="entry name" value="OS07G0603500 PROTEIN-RELATED"/>
    <property type="match status" value="1"/>
</dbReference>
<dbReference type="Proteomes" id="UP000324897">
    <property type="component" value="Chromosome 3"/>
</dbReference>
<dbReference type="AlphaFoldDB" id="A0A5J9TLE9"/>
<dbReference type="GO" id="GO:0006508">
    <property type="term" value="P:proteolysis"/>
    <property type="evidence" value="ECO:0007669"/>
    <property type="project" value="UniProtKB-KW"/>
</dbReference>
<feature type="chain" id="PRO_5023852765" description="Peptidase A1 domain-containing protein" evidence="7">
    <location>
        <begin position="31"/>
        <end position="826"/>
    </location>
</feature>
<dbReference type="SUPFAM" id="SSF50630">
    <property type="entry name" value="Acid proteases"/>
    <property type="match status" value="1"/>
</dbReference>
<feature type="domain" description="LysM" evidence="9">
    <location>
        <begin position="182"/>
        <end position="225"/>
    </location>
</feature>
<evidence type="ECO:0000256" key="3">
    <source>
        <dbReference type="ARBA" id="ARBA00022750"/>
    </source>
</evidence>
<gene>
    <name evidence="10" type="ORF">EJB05_45757</name>
</gene>
<dbReference type="Pfam" id="PF14541">
    <property type="entry name" value="TAXi_C"/>
    <property type="match status" value="1"/>
</dbReference>
<evidence type="ECO:0000259" key="8">
    <source>
        <dbReference type="PROSITE" id="PS51767"/>
    </source>
</evidence>
<dbReference type="SMART" id="SM00257">
    <property type="entry name" value="LysM"/>
    <property type="match status" value="2"/>
</dbReference>
<keyword evidence="2" id="KW-0645">Protease</keyword>
<dbReference type="PANTHER" id="PTHR47967:SF31">
    <property type="entry name" value="ASPARTYL PROTEASE FAMILY PROTEIN"/>
    <property type="match status" value="1"/>
</dbReference>
<keyword evidence="5" id="KW-0325">Glycoprotein</keyword>
<name>A0A5J9TLE9_9POAL</name>
<dbReference type="EMBL" id="RWGY01000039">
    <property type="protein sequence ID" value="TVU12130.1"/>
    <property type="molecule type" value="Genomic_DNA"/>
</dbReference>
<keyword evidence="4" id="KW-0378">Hydrolase</keyword>
<dbReference type="CDD" id="cd05476">
    <property type="entry name" value="pepsin_A_like_plant"/>
    <property type="match status" value="1"/>
</dbReference>
<evidence type="ECO:0000259" key="9">
    <source>
        <dbReference type="PROSITE" id="PS51782"/>
    </source>
</evidence>
<dbReference type="Gene3D" id="3.10.350.10">
    <property type="entry name" value="LysM domain"/>
    <property type="match status" value="2"/>
</dbReference>
<organism evidence="10 11">
    <name type="scientific">Eragrostis curvula</name>
    <name type="common">weeping love grass</name>
    <dbReference type="NCBI Taxonomy" id="38414"/>
    <lineage>
        <taxon>Eukaryota</taxon>
        <taxon>Viridiplantae</taxon>
        <taxon>Streptophyta</taxon>
        <taxon>Embryophyta</taxon>
        <taxon>Tracheophyta</taxon>
        <taxon>Spermatophyta</taxon>
        <taxon>Magnoliopsida</taxon>
        <taxon>Liliopsida</taxon>
        <taxon>Poales</taxon>
        <taxon>Poaceae</taxon>
        <taxon>PACMAD clade</taxon>
        <taxon>Chloridoideae</taxon>
        <taxon>Eragrostideae</taxon>
        <taxon>Eragrostidinae</taxon>
        <taxon>Eragrostis</taxon>
    </lineage>
</organism>
<sequence length="826" mass="84442">MPRPASAAAPSAAALLAVTLVAAALRGATAKTTIEPCSGADACTALLGYTLYADMKVSEVAALFGADPAAVLAANALDFASPGAANRILPAGLPLRVPTRCACADGVRKSVSVRYAARPADTLASIADVVFAGLASTDQIRTANGLAAEDPDAPLGPGQTLVIPLPCVCFNSTDNNLPAIYLSYVVRVGDTVQSIAASHATTVTDISNVNAMGSPIVAPGDILAIPLPACASSFPGSASDYGLLVANGTYALTAGNCVECSCGPANLNLYCMPASLTASCSSMQCSNSSLMLGNVTAQPTSGGCSVFSCDYAGSVNGTISTSLSSGLQPTCPGPHQFPPLTALPTAANHGSYSPSPAPGPAEAGGAIPGSSLPGGQHLKVALAEIPIPLPTMMQACQISWEGQLLARALFLTTMLLTTPPATSAAGLTIRADLTHVDSGRGFTKRELLSRMAARSSARAASLHHPPGGGGGGGGGGHYNHPATASAAPGTVGEPSTEYLIHLGIGTPQPQHVALTLDTGSDLVWTQCKPCPDCFDQPSPMFDPSASKTIYAVSCNDPLCAQSGVAACYIRSHGCFYLETYGDKSIAAGTLARDTFTFKAPSGGKAVAVVPNLAFGCGLYNMGVFETNESGIAGFGRGQQSLPSQLKVGRFSYCFTSMFESSGKSSPVFLGTPDDITAHATGPVQSTPMPRYGDEPYYSLIFKGITVGATRLPIDESVFARKRDGSGGTIIDSGSGITTFPLAVYDQIASAFVSQIHLPVVNADRWSIGDKSGIIPSMLNNVRISHISDRKSSAHRAQVLTSTSTLLCGNHIVEGIIIFTVDSQTPK</sequence>
<dbReference type="CDD" id="cd00118">
    <property type="entry name" value="LysM"/>
    <property type="match status" value="2"/>
</dbReference>
<protein>
    <recommendedName>
        <fullName evidence="12">Peptidase A1 domain-containing protein</fullName>
    </recommendedName>
</protein>
<keyword evidence="3" id="KW-0064">Aspartyl protease</keyword>
<keyword evidence="11" id="KW-1185">Reference proteome</keyword>
<dbReference type="InterPro" id="IPR032799">
    <property type="entry name" value="TAXi_C"/>
</dbReference>
<proteinExistence type="inferred from homology"/>
<evidence type="ECO:0000256" key="6">
    <source>
        <dbReference type="SAM" id="MobiDB-lite"/>
    </source>
</evidence>
<comment type="similarity">
    <text evidence="1">Belongs to the peptidase A1 family.</text>
</comment>
<dbReference type="GO" id="GO:0004190">
    <property type="term" value="F:aspartic-type endopeptidase activity"/>
    <property type="evidence" value="ECO:0007669"/>
    <property type="project" value="UniProtKB-KW"/>
</dbReference>
<reference evidence="10 11" key="1">
    <citation type="journal article" date="2019" name="Sci. Rep.">
        <title>A high-quality genome of Eragrostis curvula grass provides insights into Poaceae evolution and supports new strategies to enhance forage quality.</title>
        <authorList>
            <person name="Carballo J."/>
            <person name="Santos B.A.C.M."/>
            <person name="Zappacosta D."/>
            <person name="Garbus I."/>
            <person name="Selva J.P."/>
            <person name="Gallo C.A."/>
            <person name="Diaz A."/>
            <person name="Albertini E."/>
            <person name="Caccamo M."/>
            <person name="Echenique V."/>
        </authorList>
    </citation>
    <scope>NUCLEOTIDE SEQUENCE [LARGE SCALE GENOMIC DNA]</scope>
    <source>
        <strain evidence="11">cv. Victoria</strain>
        <tissue evidence="10">Leaf</tissue>
    </source>
</reference>
<evidence type="ECO:0000256" key="5">
    <source>
        <dbReference type="ARBA" id="ARBA00023180"/>
    </source>
</evidence>
<evidence type="ECO:0000313" key="11">
    <source>
        <dbReference type="Proteomes" id="UP000324897"/>
    </source>
</evidence>
<feature type="region of interest" description="Disordered" evidence="6">
    <location>
        <begin position="348"/>
        <end position="370"/>
    </location>
</feature>